<evidence type="ECO:0000313" key="2">
    <source>
        <dbReference type="EMBL" id="PSK97768.1"/>
    </source>
</evidence>
<dbReference type="Proteomes" id="UP000240542">
    <property type="component" value="Unassembled WGS sequence"/>
</dbReference>
<gene>
    <name evidence="2" type="ORF">CLV63_107161</name>
</gene>
<evidence type="ECO:0000256" key="1">
    <source>
        <dbReference type="SAM" id="MobiDB-lite"/>
    </source>
</evidence>
<keyword evidence="3" id="KW-1185">Reference proteome</keyword>
<organism evidence="2 3">
    <name type="scientific">Murinocardiopsis flavida</name>
    <dbReference type="NCBI Taxonomy" id="645275"/>
    <lineage>
        <taxon>Bacteria</taxon>
        <taxon>Bacillati</taxon>
        <taxon>Actinomycetota</taxon>
        <taxon>Actinomycetes</taxon>
        <taxon>Streptosporangiales</taxon>
        <taxon>Nocardiopsidaceae</taxon>
        <taxon>Murinocardiopsis</taxon>
    </lineage>
</organism>
<accession>A0A2P8DKN8</accession>
<reference evidence="2 3" key="1">
    <citation type="submission" date="2018-03" db="EMBL/GenBank/DDBJ databases">
        <title>Genomic Encyclopedia of Archaeal and Bacterial Type Strains, Phase II (KMG-II): from individual species to whole genera.</title>
        <authorList>
            <person name="Goeker M."/>
        </authorList>
    </citation>
    <scope>NUCLEOTIDE SEQUENCE [LARGE SCALE GENOMIC DNA]</scope>
    <source>
        <strain evidence="2 3">DSM 45312</strain>
    </source>
</reference>
<proteinExistence type="predicted"/>
<protein>
    <submittedName>
        <fullName evidence="2">Uncharacterized protein</fullName>
    </submittedName>
</protein>
<feature type="region of interest" description="Disordered" evidence="1">
    <location>
        <begin position="56"/>
        <end position="76"/>
    </location>
</feature>
<sequence>MSMGRCPHCGWTDAHPFRTLSRHRTATGLTVWARCWCGSLQVRVIDEAGVRVAARGRPAEGAADPASTAPPFQPCP</sequence>
<dbReference type="EMBL" id="PYGA01000007">
    <property type="protein sequence ID" value="PSK97768.1"/>
    <property type="molecule type" value="Genomic_DNA"/>
</dbReference>
<evidence type="ECO:0000313" key="3">
    <source>
        <dbReference type="Proteomes" id="UP000240542"/>
    </source>
</evidence>
<feature type="compositionally biased region" description="Low complexity" evidence="1">
    <location>
        <begin position="56"/>
        <end position="66"/>
    </location>
</feature>
<dbReference type="AlphaFoldDB" id="A0A2P8DKN8"/>
<comment type="caution">
    <text evidence="2">The sequence shown here is derived from an EMBL/GenBank/DDBJ whole genome shotgun (WGS) entry which is preliminary data.</text>
</comment>
<name>A0A2P8DKN8_9ACTN</name>